<dbReference type="Pfam" id="PF04075">
    <property type="entry name" value="F420H2_quin_red"/>
    <property type="match status" value="1"/>
</dbReference>
<keyword evidence="2" id="KW-1185">Reference proteome</keyword>
<dbReference type="NCBIfam" id="TIGR00026">
    <property type="entry name" value="hi_GC_TIGR00026"/>
    <property type="match status" value="1"/>
</dbReference>
<evidence type="ECO:0000313" key="2">
    <source>
        <dbReference type="Proteomes" id="UP001494902"/>
    </source>
</evidence>
<dbReference type="Gene3D" id="2.30.110.10">
    <property type="entry name" value="Electron Transport, Fmn-binding Protein, Chain A"/>
    <property type="match status" value="1"/>
</dbReference>
<dbReference type="InterPro" id="IPR004378">
    <property type="entry name" value="F420H2_quin_Rdtase"/>
</dbReference>
<protein>
    <submittedName>
        <fullName evidence="1">Nitroreductase family deazaflavin-dependent oxidoreductase</fullName>
    </submittedName>
</protein>
<accession>A0ABV1K349</accession>
<dbReference type="InterPro" id="IPR012349">
    <property type="entry name" value="Split_barrel_FMN-bd"/>
</dbReference>
<reference evidence="1 2" key="1">
    <citation type="submission" date="2024-03" db="EMBL/GenBank/DDBJ databases">
        <title>Draft genome sequence of Pseudonocardia nematodicida JCM 31783.</title>
        <authorList>
            <person name="Butdee W."/>
            <person name="Duangmal K."/>
        </authorList>
    </citation>
    <scope>NUCLEOTIDE SEQUENCE [LARGE SCALE GENOMIC DNA]</scope>
    <source>
        <strain evidence="1 2">JCM 31783</strain>
    </source>
</reference>
<proteinExistence type="predicted"/>
<name>A0ABV1K349_9PSEU</name>
<gene>
    <name evidence="1" type="ORF">WIS52_00230</name>
</gene>
<comment type="caution">
    <text evidence="1">The sequence shown here is derived from an EMBL/GenBank/DDBJ whole genome shotgun (WGS) entry which is preliminary data.</text>
</comment>
<sequence>MTNQRSDKHYLAPGRLTRYLMNPLVAGLTRLGVPLAGSAVLGVRGRRSGEIRTTPVNPLRHDGARYLVAARGNTQWVRNLRAAGEAELTVGRRTETVTATELTDDARVVPVLRAYLRKWAWEVGAFFEGVDASSSDAELAAEARRHPVFLLSPEA</sequence>
<dbReference type="RefSeq" id="WP_349295977.1">
    <property type="nucleotide sequence ID" value="NZ_JBEDNQ010000001.1"/>
</dbReference>
<dbReference type="EMBL" id="JBEDNQ010000001">
    <property type="protein sequence ID" value="MEQ3548881.1"/>
    <property type="molecule type" value="Genomic_DNA"/>
</dbReference>
<dbReference type="SUPFAM" id="SSF50475">
    <property type="entry name" value="FMN-binding split barrel"/>
    <property type="match status" value="1"/>
</dbReference>
<dbReference type="Proteomes" id="UP001494902">
    <property type="component" value="Unassembled WGS sequence"/>
</dbReference>
<organism evidence="1 2">
    <name type="scientific">Pseudonocardia nematodicida</name>
    <dbReference type="NCBI Taxonomy" id="1206997"/>
    <lineage>
        <taxon>Bacteria</taxon>
        <taxon>Bacillati</taxon>
        <taxon>Actinomycetota</taxon>
        <taxon>Actinomycetes</taxon>
        <taxon>Pseudonocardiales</taxon>
        <taxon>Pseudonocardiaceae</taxon>
        <taxon>Pseudonocardia</taxon>
    </lineage>
</organism>
<evidence type="ECO:0000313" key="1">
    <source>
        <dbReference type="EMBL" id="MEQ3548881.1"/>
    </source>
</evidence>